<sequence>MIRVENVAIHGVAGYKLRNAAGILTGSFLMSCEKPVRRIKRLFPKKFRML</sequence>
<proteinExistence type="predicted"/>
<comment type="caution">
    <text evidence="1">The sequence shown here is derived from an EMBL/GenBank/DDBJ whole genome shotgun (WGS) entry which is preliminary data.</text>
</comment>
<gene>
    <name evidence="1" type="ORF">SDC9_193046</name>
</gene>
<dbReference type="AlphaFoldDB" id="A0A645I4V4"/>
<evidence type="ECO:0000313" key="1">
    <source>
        <dbReference type="EMBL" id="MPN45479.1"/>
    </source>
</evidence>
<dbReference type="PROSITE" id="PS51257">
    <property type="entry name" value="PROKAR_LIPOPROTEIN"/>
    <property type="match status" value="1"/>
</dbReference>
<dbReference type="EMBL" id="VSSQ01105432">
    <property type="protein sequence ID" value="MPN45479.1"/>
    <property type="molecule type" value="Genomic_DNA"/>
</dbReference>
<reference evidence="1" key="1">
    <citation type="submission" date="2019-08" db="EMBL/GenBank/DDBJ databases">
        <authorList>
            <person name="Kucharzyk K."/>
            <person name="Murdoch R.W."/>
            <person name="Higgins S."/>
            <person name="Loffler F."/>
        </authorList>
    </citation>
    <scope>NUCLEOTIDE SEQUENCE</scope>
</reference>
<name>A0A645I4V4_9ZZZZ</name>
<protein>
    <submittedName>
        <fullName evidence="1">Uncharacterized protein</fullName>
    </submittedName>
</protein>
<accession>A0A645I4V4</accession>
<organism evidence="1">
    <name type="scientific">bioreactor metagenome</name>
    <dbReference type="NCBI Taxonomy" id="1076179"/>
    <lineage>
        <taxon>unclassified sequences</taxon>
        <taxon>metagenomes</taxon>
        <taxon>ecological metagenomes</taxon>
    </lineage>
</organism>